<proteinExistence type="predicted"/>
<dbReference type="Proteomes" id="UP001556367">
    <property type="component" value="Unassembled WGS sequence"/>
</dbReference>
<evidence type="ECO:0008006" key="3">
    <source>
        <dbReference type="Google" id="ProtNLM"/>
    </source>
</evidence>
<dbReference type="Gene3D" id="3.80.10.10">
    <property type="entry name" value="Ribonuclease Inhibitor"/>
    <property type="match status" value="1"/>
</dbReference>
<protein>
    <recommendedName>
        <fullName evidence="3">F-box domain-containing protein</fullName>
    </recommendedName>
</protein>
<evidence type="ECO:0000313" key="1">
    <source>
        <dbReference type="EMBL" id="KAL0954918.1"/>
    </source>
</evidence>
<keyword evidence="2" id="KW-1185">Reference proteome</keyword>
<comment type="caution">
    <text evidence="1">The sequence shown here is derived from an EMBL/GenBank/DDBJ whole genome shotgun (WGS) entry which is preliminary data.</text>
</comment>
<name>A0ABR3JGQ2_9AGAR</name>
<sequence>MHRCLLVPELVNHIIGFISEEISASVRGSDCGQDFERTELDTLARMARTCRAFSVPALNQLWKKLPWFSPLLKLFPKDCWFTQRHYSRTFPNCCRVELLFVQNIQLVREDWERFDYYARRVRSLTVGSKFEPYIIGLASVLEPLHLAAKVPKFPRLRELTWASDYSEFPHLNDFLFRSITHLSLTLFQYRASTTPEDVHNKIWASLPTRCPKITSMHLRKVGIYEPFLPPLKVDISKFKLLRKLSLRTPLPSPEALSLIGDMPFLEALSFNIESHCDAVQHLPLNRPIFGALRDLKIAETTLENIKIVEDFLRKIHRTKLVSLEICTDNHRSDAPASIARLLLAIANFKSLQRLHYTHRTSPAADLWDISLEPILSLGGLLDLKLKLKPVMMDDALIASIVDAFPLLRTLSLQEYSGTSQFTLAGLLPLVIKCRHLEKLSLNNICAATLPNASQLASVASLSPTSGLASLAVGHSIPVNVSTVAAVLAVFFPKLRRITPYLSCADTANSWAEVTKLLKAEYAMQIEDKCIRRVDDRKRRFWCAGEMNLISSIFHLHPQAPLYDERDED</sequence>
<dbReference type="EMBL" id="JASNQZ010000007">
    <property type="protein sequence ID" value="KAL0954918.1"/>
    <property type="molecule type" value="Genomic_DNA"/>
</dbReference>
<reference evidence="2" key="1">
    <citation type="submission" date="2024-06" db="EMBL/GenBank/DDBJ databases">
        <title>Multi-omics analyses provide insights into the biosynthesis of the anticancer antibiotic pleurotin in Hohenbuehelia grisea.</title>
        <authorList>
            <person name="Weaver J.A."/>
            <person name="Alberti F."/>
        </authorList>
    </citation>
    <scope>NUCLEOTIDE SEQUENCE [LARGE SCALE GENOMIC DNA]</scope>
    <source>
        <strain evidence="2">T-177</strain>
    </source>
</reference>
<dbReference type="InterPro" id="IPR032675">
    <property type="entry name" value="LRR_dom_sf"/>
</dbReference>
<evidence type="ECO:0000313" key="2">
    <source>
        <dbReference type="Proteomes" id="UP001556367"/>
    </source>
</evidence>
<dbReference type="SUPFAM" id="SSF52047">
    <property type="entry name" value="RNI-like"/>
    <property type="match status" value="1"/>
</dbReference>
<accession>A0ABR3JGQ2</accession>
<gene>
    <name evidence="1" type="ORF">HGRIS_003850</name>
</gene>
<organism evidence="1 2">
    <name type="scientific">Hohenbuehelia grisea</name>
    <dbReference type="NCBI Taxonomy" id="104357"/>
    <lineage>
        <taxon>Eukaryota</taxon>
        <taxon>Fungi</taxon>
        <taxon>Dikarya</taxon>
        <taxon>Basidiomycota</taxon>
        <taxon>Agaricomycotina</taxon>
        <taxon>Agaricomycetes</taxon>
        <taxon>Agaricomycetidae</taxon>
        <taxon>Agaricales</taxon>
        <taxon>Pleurotineae</taxon>
        <taxon>Pleurotaceae</taxon>
        <taxon>Hohenbuehelia</taxon>
    </lineage>
</organism>